<dbReference type="Proteomes" id="UP000474159">
    <property type="component" value="Unassembled WGS sequence"/>
</dbReference>
<keyword evidence="4" id="KW-1185">Reference proteome</keyword>
<feature type="domain" description="UspA" evidence="2">
    <location>
        <begin position="24"/>
        <end position="153"/>
    </location>
</feature>
<dbReference type="RefSeq" id="WP_151000973.1">
    <property type="nucleotide sequence ID" value="NZ_BPQY01000479.1"/>
</dbReference>
<dbReference type="InterPro" id="IPR006016">
    <property type="entry name" value="UspA"/>
</dbReference>
<dbReference type="Gene3D" id="3.40.50.12370">
    <property type="match status" value="1"/>
</dbReference>
<sequence>MPARWPSWRPGAPFWPTRSARLSILVPVNGTDVSRRGAEVALHVARAAGAAMTALFVASATASTTRRRRFAGPRRSDQAVLKEVVGLADQHGVRIRVVARANLAAEDAIVREARRGGHDLIVMGVARRPGDSLAFGTIADAVLEASDRSVVLVAT</sequence>
<comment type="caution">
    <text evidence="3">The sequence shown here is derived from an EMBL/GenBank/DDBJ whole genome shotgun (WGS) entry which is preliminary data.</text>
</comment>
<name>A0A6L3T077_9HYPH</name>
<dbReference type="Pfam" id="PF00582">
    <property type="entry name" value="Usp"/>
    <property type="match status" value="1"/>
</dbReference>
<dbReference type="InterPro" id="IPR006015">
    <property type="entry name" value="Universal_stress_UspA"/>
</dbReference>
<comment type="similarity">
    <text evidence="1">Belongs to the universal stress protein A family.</text>
</comment>
<organism evidence="3 4">
    <name type="scientific">Methylobacterium soli</name>
    <dbReference type="NCBI Taxonomy" id="553447"/>
    <lineage>
        <taxon>Bacteria</taxon>
        <taxon>Pseudomonadati</taxon>
        <taxon>Pseudomonadota</taxon>
        <taxon>Alphaproteobacteria</taxon>
        <taxon>Hyphomicrobiales</taxon>
        <taxon>Methylobacteriaceae</taxon>
        <taxon>Methylobacterium</taxon>
    </lineage>
</organism>
<proteinExistence type="inferred from homology"/>
<evidence type="ECO:0000313" key="4">
    <source>
        <dbReference type="Proteomes" id="UP000474159"/>
    </source>
</evidence>
<dbReference type="PRINTS" id="PR01438">
    <property type="entry name" value="UNVRSLSTRESS"/>
</dbReference>
<dbReference type="CDD" id="cd00293">
    <property type="entry name" value="USP-like"/>
    <property type="match status" value="1"/>
</dbReference>
<dbReference type="SUPFAM" id="SSF52402">
    <property type="entry name" value="Adenine nucleotide alpha hydrolases-like"/>
    <property type="match status" value="1"/>
</dbReference>
<dbReference type="AlphaFoldDB" id="A0A6L3T077"/>
<evidence type="ECO:0000256" key="1">
    <source>
        <dbReference type="ARBA" id="ARBA00008791"/>
    </source>
</evidence>
<reference evidence="3 4" key="1">
    <citation type="submission" date="2019-09" db="EMBL/GenBank/DDBJ databases">
        <title>YIM 48816 draft genome.</title>
        <authorList>
            <person name="Jiang L."/>
        </authorList>
    </citation>
    <scope>NUCLEOTIDE SEQUENCE [LARGE SCALE GENOMIC DNA]</scope>
    <source>
        <strain evidence="3 4">YIM 48816</strain>
    </source>
</reference>
<evidence type="ECO:0000313" key="3">
    <source>
        <dbReference type="EMBL" id="KAB1078353.1"/>
    </source>
</evidence>
<gene>
    <name evidence="3" type="ORF">F6X53_14775</name>
</gene>
<dbReference type="OrthoDB" id="9793589at2"/>
<evidence type="ECO:0000259" key="2">
    <source>
        <dbReference type="Pfam" id="PF00582"/>
    </source>
</evidence>
<dbReference type="EMBL" id="VZZK01000014">
    <property type="protein sequence ID" value="KAB1078353.1"/>
    <property type="molecule type" value="Genomic_DNA"/>
</dbReference>
<accession>A0A6L3T077</accession>
<protein>
    <submittedName>
        <fullName evidence="3">Universal stress protein</fullName>
    </submittedName>
</protein>